<evidence type="ECO:0000313" key="2">
    <source>
        <dbReference type="Proteomes" id="UP001163823"/>
    </source>
</evidence>
<accession>A0AAD7L9V3</accession>
<protein>
    <submittedName>
        <fullName evidence="1">Phosphatidylinositol 3-kinase VPS34</fullName>
    </submittedName>
</protein>
<dbReference type="Proteomes" id="UP001163823">
    <property type="component" value="Chromosome 10"/>
</dbReference>
<reference evidence="1" key="1">
    <citation type="journal article" date="2023" name="Science">
        <title>Elucidation of the pathway for biosynthesis of saponin adjuvants from the soapbark tree.</title>
        <authorList>
            <person name="Reed J."/>
            <person name="Orme A."/>
            <person name="El-Demerdash A."/>
            <person name="Owen C."/>
            <person name="Martin L.B.B."/>
            <person name="Misra R.C."/>
            <person name="Kikuchi S."/>
            <person name="Rejzek M."/>
            <person name="Martin A.C."/>
            <person name="Harkess A."/>
            <person name="Leebens-Mack J."/>
            <person name="Louveau T."/>
            <person name="Stephenson M.J."/>
            <person name="Osbourn A."/>
        </authorList>
    </citation>
    <scope>NUCLEOTIDE SEQUENCE</scope>
    <source>
        <strain evidence="1">S10</strain>
    </source>
</reference>
<proteinExistence type="predicted"/>
<evidence type="ECO:0000313" key="1">
    <source>
        <dbReference type="EMBL" id="KAJ7954189.1"/>
    </source>
</evidence>
<comment type="caution">
    <text evidence="1">The sequence shown here is derived from an EMBL/GenBank/DDBJ whole genome shotgun (WGS) entry which is preliminary data.</text>
</comment>
<sequence>MGTNRQPSSFLSSGLYLVVLPSYLKLVEHPSSMPAAVERPQLTEVEGASLCVREEDGTVHDTRTLKASLQCVSDEAISDDNESDYDEEFQKDELACFRGLVLDIAYSFAF</sequence>
<dbReference type="AlphaFoldDB" id="A0AAD7L9V3"/>
<name>A0AAD7L9V3_QUISA</name>
<gene>
    <name evidence="1" type="ORF">O6P43_025796</name>
</gene>
<organism evidence="1 2">
    <name type="scientific">Quillaja saponaria</name>
    <name type="common">Soap bark tree</name>
    <dbReference type="NCBI Taxonomy" id="32244"/>
    <lineage>
        <taxon>Eukaryota</taxon>
        <taxon>Viridiplantae</taxon>
        <taxon>Streptophyta</taxon>
        <taxon>Embryophyta</taxon>
        <taxon>Tracheophyta</taxon>
        <taxon>Spermatophyta</taxon>
        <taxon>Magnoliopsida</taxon>
        <taxon>eudicotyledons</taxon>
        <taxon>Gunneridae</taxon>
        <taxon>Pentapetalae</taxon>
        <taxon>rosids</taxon>
        <taxon>fabids</taxon>
        <taxon>Fabales</taxon>
        <taxon>Quillajaceae</taxon>
        <taxon>Quillaja</taxon>
    </lineage>
</organism>
<dbReference type="EMBL" id="JARAOO010000010">
    <property type="protein sequence ID" value="KAJ7954189.1"/>
    <property type="molecule type" value="Genomic_DNA"/>
</dbReference>
<dbReference type="KEGG" id="qsa:O6P43_025796"/>
<keyword evidence="2" id="KW-1185">Reference proteome</keyword>